<evidence type="ECO:0000313" key="3">
    <source>
        <dbReference type="EMBL" id="GGQ58446.1"/>
    </source>
</evidence>
<keyword evidence="4" id="KW-1185">Reference proteome</keyword>
<feature type="compositionally biased region" description="Gly residues" evidence="1">
    <location>
        <begin position="39"/>
        <end position="51"/>
    </location>
</feature>
<dbReference type="AlphaFoldDB" id="A0A918BD06"/>
<feature type="region of interest" description="Disordered" evidence="1">
    <location>
        <begin position="38"/>
        <end position="62"/>
    </location>
</feature>
<feature type="compositionally biased region" description="Acidic residues" evidence="1">
    <location>
        <begin position="166"/>
        <end position="176"/>
    </location>
</feature>
<dbReference type="EMBL" id="BMQK01000005">
    <property type="protein sequence ID" value="GGQ58446.1"/>
    <property type="molecule type" value="Genomic_DNA"/>
</dbReference>
<reference evidence="3" key="2">
    <citation type="submission" date="2020-09" db="EMBL/GenBank/DDBJ databases">
        <authorList>
            <person name="Sun Q."/>
            <person name="Ohkuma M."/>
        </authorList>
    </citation>
    <scope>NUCLEOTIDE SEQUENCE</scope>
    <source>
        <strain evidence="3">JCM 3131</strain>
    </source>
</reference>
<feature type="signal peptide" evidence="2">
    <location>
        <begin position="1"/>
        <end position="35"/>
    </location>
</feature>
<evidence type="ECO:0008006" key="5">
    <source>
        <dbReference type="Google" id="ProtNLM"/>
    </source>
</evidence>
<reference evidence="3" key="1">
    <citation type="journal article" date="2014" name="Int. J. Syst. Evol. Microbiol.">
        <title>Complete genome sequence of Corynebacterium casei LMG S-19264T (=DSM 44701T), isolated from a smear-ripened cheese.</title>
        <authorList>
            <consortium name="US DOE Joint Genome Institute (JGI-PGF)"/>
            <person name="Walter F."/>
            <person name="Albersmeier A."/>
            <person name="Kalinowski J."/>
            <person name="Ruckert C."/>
        </authorList>
    </citation>
    <scope>NUCLEOTIDE SEQUENCE</scope>
    <source>
        <strain evidence="3">JCM 3131</strain>
    </source>
</reference>
<accession>A0A918BD06</accession>
<organism evidence="3 4">
    <name type="scientific">Streptomyces ruber</name>
    <dbReference type="NCBI Taxonomy" id="83378"/>
    <lineage>
        <taxon>Bacteria</taxon>
        <taxon>Bacillati</taxon>
        <taxon>Actinomycetota</taxon>
        <taxon>Actinomycetes</taxon>
        <taxon>Kitasatosporales</taxon>
        <taxon>Streptomycetaceae</taxon>
        <taxon>Streptomyces</taxon>
    </lineage>
</organism>
<feature type="region of interest" description="Disordered" evidence="1">
    <location>
        <begin position="159"/>
        <end position="214"/>
    </location>
</feature>
<protein>
    <recommendedName>
        <fullName evidence="5">Secreted protein</fullName>
    </recommendedName>
</protein>
<proteinExistence type="predicted"/>
<evidence type="ECO:0000313" key="4">
    <source>
        <dbReference type="Proteomes" id="UP000620156"/>
    </source>
</evidence>
<dbReference type="RefSeq" id="WP_189217357.1">
    <property type="nucleotide sequence ID" value="NZ_BMQK01000005.1"/>
</dbReference>
<dbReference type="Proteomes" id="UP000620156">
    <property type="component" value="Unassembled WGS sequence"/>
</dbReference>
<keyword evidence="2" id="KW-0732">Signal</keyword>
<gene>
    <name evidence="3" type="ORF">GCM10010145_30720</name>
</gene>
<name>A0A918BD06_9ACTN</name>
<evidence type="ECO:0000256" key="2">
    <source>
        <dbReference type="SAM" id="SignalP"/>
    </source>
</evidence>
<sequence length="309" mass="30036">MSRALPKYHKRRIAMIGGAAALVMSGAVIAGSALAGESPGAGAGDGAGEGDGSAPAGASPGTITCPEVESSLPEIPASAQAEVDRNLTLLGTQVQEANQRLVDTVGQGGPDLVRNAVLGPLEDKRVATLNRIETAIGRAAERPEGLEALAPCALGAGGAGGADDAGGAEDTGDADEAGAGAGDEAGAGTGTVDGAEADTGTGTGDEAGTGTATAGAISRPDVASQLPAVPASAQAEVDRNLARLDTQLQEASERLANPVGQGAPDFVRNAILGPLAGKRNAAMRIAISIGRTAEKPQGLGVLATCALDG</sequence>
<feature type="chain" id="PRO_5037157189" description="Secreted protein" evidence="2">
    <location>
        <begin position="36"/>
        <end position="309"/>
    </location>
</feature>
<feature type="compositionally biased region" description="Gly residues" evidence="1">
    <location>
        <begin position="179"/>
        <end position="191"/>
    </location>
</feature>
<comment type="caution">
    <text evidence="3">The sequence shown here is derived from an EMBL/GenBank/DDBJ whole genome shotgun (WGS) entry which is preliminary data.</text>
</comment>
<feature type="compositionally biased region" description="Low complexity" evidence="1">
    <location>
        <begin position="52"/>
        <end position="61"/>
    </location>
</feature>
<evidence type="ECO:0000256" key="1">
    <source>
        <dbReference type="SAM" id="MobiDB-lite"/>
    </source>
</evidence>